<dbReference type="OMA" id="WDNDQKG"/>
<evidence type="ECO:0000313" key="10">
    <source>
        <dbReference type="Proteomes" id="UP000195402"/>
    </source>
</evidence>
<dbReference type="SMART" id="SM00380">
    <property type="entry name" value="AP2"/>
    <property type="match status" value="1"/>
</dbReference>
<feature type="domain" description="AP2/ERF" evidence="8">
    <location>
        <begin position="183"/>
        <end position="241"/>
    </location>
</feature>
<evidence type="ECO:0000259" key="8">
    <source>
        <dbReference type="PROSITE" id="PS51032"/>
    </source>
</evidence>
<evidence type="ECO:0000256" key="7">
    <source>
        <dbReference type="ARBA" id="ARBA00023242"/>
    </source>
</evidence>
<evidence type="ECO:0000256" key="2">
    <source>
        <dbReference type="ARBA" id="ARBA00022745"/>
    </source>
</evidence>
<evidence type="ECO:0000256" key="6">
    <source>
        <dbReference type="ARBA" id="ARBA00023163"/>
    </source>
</evidence>
<comment type="subcellular location">
    <subcellularLocation>
        <location evidence="1">Nucleus</location>
    </subcellularLocation>
</comment>
<dbReference type="GO" id="GO:0000976">
    <property type="term" value="F:transcription cis-regulatory region binding"/>
    <property type="evidence" value="ECO:0007669"/>
    <property type="project" value="UniProtKB-ARBA"/>
</dbReference>
<dbReference type="GO" id="GO:0005634">
    <property type="term" value="C:nucleus"/>
    <property type="evidence" value="ECO:0007669"/>
    <property type="project" value="UniProtKB-SubCell"/>
</dbReference>
<dbReference type="PRINTS" id="PR00367">
    <property type="entry name" value="ETHRSPELEMNT"/>
</dbReference>
<dbReference type="InterPro" id="IPR044808">
    <property type="entry name" value="ERF_plant"/>
</dbReference>
<evidence type="ECO:0000256" key="4">
    <source>
        <dbReference type="ARBA" id="ARBA00023125"/>
    </source>
</evidence>
<dbReference type="PROSITE" id="PS51032">
    <property type="entry name" value="AP2_ERF"/>
    <property type="match status" value="1"/>
</dbReference>
<sequence length="350" mass="39111">MATQDEASALDLIRIHLLGDFASLDSFLNDISTSKISGNDSISICSEKFQVLSSRSDSLCSSSSSSESSADSVFTKQDFDVYDDYLKFDQEDKKTDDLFEFFSSDPNFETSPQIFDLTQNSETSTSESMSFINNRRRPSKISVPPVNKPGNWIMNFSTEETQPIVVQTVVIKQNSSDSGEMRKYRGVRQRPWGKFAAEIRDPSRKGSRVWLGTFETAIEAAKAYDCAAFKMRGSKAILNFPLEAGKSSDELVNNTCRKRRREIETVEEIKQVKREKTPESDIKPSTSSTTITTSVLPAATATCPLTPSNWMCSWDVNDICDVPLLSPLSPYPSFFSLSEAYGYLKFLTVV</sequence>
<accession>A0A200QN71</accession>
<dbReference type="FunCoup" id="A0A200QN71">
    <property type="interactions" value="56"/>
</dbReference>
<dbReference type="GO" id="GO:0003700">
    <property type="term" value="F:DNA-binding transcription factor activity"/>
    <property type="evidence" value="ECO:0007669"/>
    <property type="project" value="InterPro"/>
</dbReference>
<keyword evidence="2" id="KW-0936">Ethylene signaling pathway</keyword>
<dbReference type="InterPro" id="IPR001471">
    <property type="entry name" value="AP2/ERF_dom"/>
</dbReference>
<evidence type="ECO:0000256" key="5">
    <source>
        <dbReference type="ARBA" id="ARBA00023159"/>
    </source>
</evidence>
<dbReference type="OrthoDB" id="674504at2759"/>
<dbReference type="InParanoid" id="A0A200QN71"/>
<evidence type="ECO:0000313" key="9">
    <source>
        <dbReference type="EMBL" id="OVA11891.1"/>
    </source>
</evidence>
<gene>
    <name evidence="9" type="ORF">BVC80_747g14</name>
</gene>
<dbReference type="STRING" id="56857.A0A200QN71"/>
<evidence type="ECO:0000256" key="1">
    <source>
        <dbReference type="ARBA" id="ARBA00004123"/>
    </source>
</evidence>
<dbReference type="Gene3D" id="3.30.730.10">
    <property type="entry name" value="AP2/ERF domain"/>
    <property type="match status" value="1"/>
</dbReference>
<keyword evidence="7" id="KW-0539">Nucleus</keyword>
<keyword evidence="4" id="KW-0238">DNA-binding</keyword>
<keyword evidence="5" id="KW-0010">Activator</keyword>
<dbReference type="PANTHER" id="PTHR31190">
    <property type="entry name" value="DNA-BINDING DOMAIN"/>
    <property type="match status" value="1"/>
</dbReference>
<organism evidence="9 10">
    <name type="scientific">Macleaya cordata</name>
    <name type="common">Five-seeded plume-poppy</name>
    <name type="synonym">Bocconia cordata</name>
    <dbReference type="NCBI Taxonomy" id="56857"/>
    <lineage>
        <taxon>Eukaryota</taxon>
        <taxon>Viridiplantae</taxon>
        <taxon>Streptophyta</taxon>
        <taxon>Embryophyta</taxon>
        <taxon>Tracheophyta</taxon>
        <taxon>Spermatophyta</taxon>
        <taxon>Magnoliopsida</taxon>
        <taxon>Ranunculales</taxon>
        <taxon>Papaveraceae</taxon>
        <taxon>Papaveroideae</taxon>
        <taxon>Macleaya</taxon>
    </lineage>
</organism>
<dbReference type="GO" id="GO:0009873">
    <property type="term" value="P:ethylene-activated signaling pathway"/>
    <property type="evidence" value="ECO:0007669"/>
    <property type="project" value="UniProtKB-KW"/>
</dbReference>
<dbReference type="EMBL" id="MVGT01001489">
    <property type="protein sequence ID" value="OVA11891.1"/>
    <property type="molecule type" value="Genomic_DNA"/>
</dbReference>
<dbReference type="PANTHER" id="PTHR31190:SF499">
    <property type="entry name" value="ETHYLENE-RESPONSIVE TRANSCRIPTION FACTOR ERF105"/>
    <property type="match status" value="1"/>
</dbReference>
<dbReference type="FunFam" id="3.30.730.10:FF:000001">
    <property type="entry name" value="Ethylene-responsive transcription factor 2"/>
    <property type="match status" value="1"/>
</dbReference>
<reference evidence="9 10" key="1">
    <citation type="journal article" date="2017" name="Mol. Plant">
        <title>The Genome of Medicinal Plant Macleaya cordata Provides New Insights into Benzylisoquinoline Alkaloids Metabolism.</title>
        <authorList>
            <person name="Liu X."/>
            <person name="Liu Y."/>
            <person name="Huang P."/>
            <person name="Ma Y."/>
            <person name="Qing Z."/>
            <person name="Tang Q."/>
            <person name="Cao H."/>
            <person name="Cheng P."/>
            <person name="Zheng Y."/>
            <person name="Yuan Z."/>
            <person name="Zhou Y."/>
            <person name="Liu J."/>
            <person name="Tang Z."/>
            <person name="Zhuo Y."/>
            <person name="Zhang Y."/>
            <person name="Yu L."/>
            <person name="Huang J."/>
            <person name="Yang P."/>
            <person name="Peng Q."/>
            <person name="Zhang J."/>
            <person name="Jiang W."/>
            <person name="Zhang Z."/>
            <person name="Lin K."/>
            <person name="Ro D.K."/>
            <person name="Chen X."/>
            <person name="Xiong X."/>
            <person name="Shang Y."/>
            <person name="Huang S."/>
            <person name="Zeng J."/>
        </authorList>
    </citation>
    <scope>NUCLEOTIDE SEQUENCE [LARGE SCALE GENOMIC DNA]</scope>
    <source>
        <strain evidence="10">cv. BLH2017</strain>
        <tissue evidence="9">Root</tissue>
    </source>
</reference>
<name>A0A200QN71_MACCD</name>
<dbReference type="InterPro" id="IPR036955">
    <property type="entry name" value="AP2/ERF_dom_sf"/>
</dbReference>
<dbReference type="AlphaFoldDB" id="A0A200QN71"/>
<dbReference type="GO" id="GO:0006950">
    <property type="term" value="P:response to stress"/>
    <property type="evidence" value="ECO:0007669"/>
    <property type="project" value="UniProtKB-ARBA"/>
</dbReference>
<dbReference type="Pfam" id="PF00847">
    <property type="entry name" value="AP2"/>
    <property type="match status" value="1"/>
</dbReference>
<proteinExistence type="predicted"/>
<dbReference type="InterPro" id="IPR016177">
    <property type="entry name" value="DNA-bd_dom_sf"/>
</dbReference>
<comment type="caution">
    <text evidence="9">The sequence shown here is derived from an EMBL/GenBank/DDBJ whole genome shotgun (WGS) entry which is preliminary data.</text>
</comment>
<dbReference type="SUPFAM" id="SSF54171">
    <property type="entry name" value="DNA-binding domain"/>
    <property type="match status" value="1"/>
</dbReference>
<keyword evidence="6" id="KW-0804">Transcription</keyword>
<keyword evidence="10" id="KW-1185">Reference proteome</keyword>
<dbReference type="CDD" id="cd00018">
    <property type="entry name" value="AP2"/>
    <property type="match status" value="1"/>
</dbReference>
<dbReference type="Proteomes" id="UP000195402">
    <property type="component" value="Unassembled WGS sequence"/>
</dbReference>
<evidence type="ECO:0000256" key="3">
    <source>
        <dbReference type="ARBA" id="ARBA00023015"/>
    </source>
</evidence>
<keyword evidence="3" id="KW-0805">Transcription regulation</keyword>
<protein>
    <submittedName>
        <fullName evidence="9">AP2/ERF domain</fullName>
    </submittedName>
</protein>